<feature type="compositionally biased region" description="Polar residues" evidence="2">
    <location>
        <begin position="213"/>
        <end position="224"/>
    </location>
</feature>
<name>A0AAJ5YQU3_9BASI</name>
<gene>
    <name evidence="4" type="ORF">MYAM1_000764</name>
</gene>
<accession>A0AAJ5YQU3</accession>
<dbReference type="InterPro" id="IPR046347">
    <property type="entry name" value="bZIP_sf"/>
</dbReference>
<dbReference type="Gene3D" id="1.20.5.170">
    <property type="match status" value="1"/>
</dbReference>
<protein>
    <recommendedName>
        <fullName evidence="3">BZIP domain-containing protein</fullName>
    </recommendedName>
</protein>
<sequence length="397" mass="42548">MATMQSSAIDPSILVRSASVGIPTNPSVCVGTKRRADQAELSDSTCSSSCSSSLDREEEKKARLVARQQRNRQSAQISREKKKAHIEQLEQEVQLLRDEKQSWYKREAEEARQREQLEERVVDLDSKVHTLETLLIQFVQQQQEQQEGMPNTTGQQITLPQSISSSVLPTNLHSRETACSSAGAASAAPIAASSSTVAQPFLSASSNSTCLPAAKATSTQQDPTGATIFDESEQNGPSTESDSAITASNGSSIAGWLEHMFTTGTEVDSNGSTEPFATAQSDVCRSAAAGIPDSITDSNRPAFYGSENALEPITHTVNTDVDLDLLLSSLTPGDATTTPDMLSCDATPSSHHTFDTIEDPSRIFSSYDPPNTELLTDAVSVPLNPSLFCVSDPSIFV</sequence>
<evidence type="ECO:0000313" key="5">
    <source>
        <dbReference type="Proteomes" id="UP001219567"/>
    </source>
</evidence>
<evidence type="ECO:0000259" key="3">
    <source>
        <dbReference type="SMART" id="SM00338"/>
    </source>
</evidence>
<feature type="compositionally biased region" description="Polar residues" evidence="2">
    <location>
        <begin position="234"/>
        <end position="247"/>
    </location>
</feature>
<dbReference type="EMBL" id="CP119943">
    <property type="protein sequence ID" value="WFC98042.1"/>
    <property type="molecule type" value="Genomic_DNA"/>
</dbReference>
<dbReference type="GO" id="GO:0003700">
    <property type="term" value="F:DNA-binding transcription factor activity"/>
    <property type="evidence" value="ECO:0007669"/>
    <property type="project" value="InterPro"/>
</dbReference>
<dbReference type="SMART" id="SM00338">
    <property type="entry name" value="BRLZ"/>
    <property type="match status" value="1"/>
</dbReference>
<feature type="region of interest" description="Disordered" evidence="2">
    <location>
        <begin position="213"/>
        <end position="247"/>
    </location>
</feature>
<evidence type="ECO:0000313" key="4">
    <source>
        <dbReference type="EMBL" id="WFC98042.1"/>
    </source>
</evidence>
<reference evidence="4 5" key="1">
    <citation type="submission" date="2023-03" db="EMBL/GenBank/DDBJ databases">
        <title>Mating type loci evolution in Malassezia.</title>
        <authorList>
            <person name="Coelho M.A."/>
        </authorList>
    </citation>
    <scope>NUCLEOTIDE SEQUENCE [LARGE SCALE GENOMIC DNA]</scope>
    <source>
        <strain evidence="4 5">CBS 9725</strain>
    </source>
</reference>
<dbReference type="InterPro" id="IPR004827">
    <property type="entry name" value="bZIP"/>
</dbReference>
<evidence type="ECO:0000256" key="2">
    <source>
        <dbReference type="SAM" id="MobiDB-lite"/>
    </source>
</evidence>
<proteinExistence type="predicted"/>
<evidence type="ECO:0000256" key="1">
    <source>
        <dbReference type="SAM" id="Coils"/>
    </source>
</evidence>
<dbReference type="CDD" id="cd14686">
    <property type="entry name" value="bZIP"/>
    <property type="match status" value="1"/>
</dbReference>
<dbReference type="SUPFAM" id="SSF57959">
    <property type="entry name" value="Leucine zipper domain"/>
    <property type="match status" value="1"/>
</dbReference>
<keyword evidence="5" id="KW-1185">Reference proteome</keyword>
<dbReference type="Pfam" id="PF07716">
    <property type="entry name" value="bZIP_2"/>
    <property type="match status" value="1"/>
</dbReference>
<keyword evidence="1" id="KW-0175">Coiled coil</keyword>
<organism evidence="4 5">
    <name type="scientific">Malassezia yamatoensis</name>
    <dbReference type="NCBI Taxonomy" id="253288"/>
    <lineage>
        <taxon>Eukaryota</taxon>
        <taxon>Fungi</taxon>
        <taxon>Dikarya</taxon>
        <taxon>Basidiomycota</taxon>
        <taxon>Ustilaginomycotina</taxon>
        <taxon>Malasseziomycetes</taxon>
        <taxon>Malasseziales</taxon>
        <taxon>Malasseziaceae</taxon>
        <taxon>Malassezia</taxon>
    </lineage>
</organism>
<feature type="coiled-coil region" evidence="1">
    <location>
        <begin position="72"/>
        <end position="134"/>
    </location>
</feature>
<dbReference type="AlphaFoldDB" id="A0AAJ5YQU3"/>
<dbReference type="Proteomes" id="UP001219567">
    <property type="component" value="Chromosome 1"/>
</dbReference>
<feature type="domain" description="BZIP" evidence="3">
    <location>
        <begin position="59"/>
        <end position="123"/>
    </location>
</feature>